<reference evidence="2 3" key="1">
    <citation type="journal article" date="2024" name="Environ. Microbiol.">
        <title>Novel evolutionary insights on the interactions of the Holosporales (Alphaproteobacteria) with eukaryotic hosts from comparative genomics.</title>
        <authorList>
            <person name="Giovannini M."/>
            <person name="Petroni G."/>
            <person name="Castelli M."/>
        </authorList>
    </citation>
    <scope>NUCLEOTIDE SEQUENCE [LARGE SCALE GENOMIC DNA]</scope>
    <source>
        <strain evidence="2 3">US_Bl 15I1</strain>
    </source>
</reference>
<sequence>MLRKYRNENLALYFLWIQLILISALIGIYFESLAVNFSIWGLGMIFYSYTVKSFLPAKSFNFVLSTFWLNTAILWGNYIDRLFDTAISAIILSVIALTLSYWINKFLVQLWLGNDLL</sequence>
<dbReference type="Proteomes" id="UP001330434">
    <property type="component" value="Chromosome"/>
</dbReference>
<feature type="transmembrane region" description="Helical" evidence="1">
    <location>
        <begin position="12"/>
        <end position="31"/>
    </location>
</feature>
<organism evidence="2 3">
    <name type="scientific">Candidatus Bealeia paramacronuclearis</name>
    <dbReference type="NCBI Taxonomy" id="1921001"/>
    <lineage>
        <taxon>Bacteria</taxon>
        <taxon>Pseudomonadati</taxon>
        <taxon>Pseudomonadota</taxon>
        <taxon>Alphaproteobacteria</taxon>
        <taxon>Holosporales</taxon>
        <taxon>Holosporaceae</taxon>
        <taxon>Candidatus Bealeia</taxon>
    </lineage>
</organism>
<dbReference type="RefSeq" id="WP_331256313.1">
    <property type="nucleotide sequence ID" value="NZ_CP133270.1"/>
</dbReference>
<keyword evidence="1" id="KW-1133">Transmembrane helix</keyword>
<keyword evidence="1" id="KW-0812">Transmembrane</keyword>
<proteinExistence type="predicted"/>
<evidence type="ECO:0000313" key="3">
    <source>
        <dbReference type="Proteomes" id="UP001330434"/>
    </source>
</evidence>
<gene>
    <name evidence="2" type="ORF">Bealeia1_01814</name>
</gene>
<dbReference type="EMBL" id="CP133270">
    <property type="protein sequence ID" value="WVX67600.1"/>
    <property type="molecule type" value="Genomic_DNA"/>
</dbReference>
<feature type="transmembrane region" description="Helical" evidence="1">
    <location>
        <begin position="85"/>
        <end position="103"/>
    </location>
</feature>
<keyword evidence="1" id="KW-0472">Membrane</keyword>
<accession>A0ABZ2C597</accession>
<evidence type="ECO:0000256" key="1">
    <source>
        <dbReference type="SAM" id="Phobius"/>
    </source>
</evidence>
<evidence type="ECO:0000313" key="2">
    <source>
        <dbReference type="EMBL" id="WVX67600.1"/>
    </source>
</evidence>
<feature type="transmembrane region" description="Helical" evidence="1">
    <location>
        <begin position="62"/>
        <end position="79"/>
    </location>
</feature>
<name>A0ABZ2C597_9PROT</name>
<keyword evidence="3" id="KW-1185">Reference proteome</keyword>
<protein>
    <submittedName>
        <fullName evidence="2">Uncharacterized protein</fullName>
    </submittedName>
</protein>